<evidence type="ECO:0000313" key="12">
    <source>
        <dbReference type="EMBL" id="KAF2230071.1"/>
    </source>
</evidence>
<sequence>MTKDTRQQYFMENHSKFWPALKRNLLYAPLFTKRHNRELQLSKAISGGTLPGRFHTLLLILYAACNIAYCLVLDWSRSDTASVVAELRGRSGILAALNLIPTVLFALRNNPLIWILGVSYDTFNLLHRWAARIVIFESVVHTLCWLANSIQSGGMHQVNESLTTSTSYRWGMIATVFFVFILCQSLSPVRHAFYETFLTGHRIAVLFAVIGVYVHLEKASLPQKPFLQCVFLLWGGEWLYRIYKLLYYNVSLQACTKVRIEAMQNEACRVTFFTPRAFPSTPGQHAHVYIPSLGWFGSHPFSVAWTASPTPASQDFSLTTPPNLDRVKKHDSYISEMDLEKAIAAQQFSSPSSTNPPNYDFSSSSSGNAIATSVTSTTTAVSFVMRARTGFTRQLYDRAAASPSRTLDNLCGAIEGPYGGHEPLSSYGTVVLFAAGVGITHQMPYLRQLLRGYAEGTVSTRKIVLVWTVPDTASFEWVRPWMEEILPMPGRREALKLLMFVTRPRNMRDVVSASGFVQMHGGRCNVQEVLDKEIWERVGAMCVTVCGPGAFADGVRHAVRERIHVGNLDFIEEAFTY</sequence>
<evidence type="ECO:0000259" key="11">
    <source>
        <dbReference type="PROSITE" id="PS51384"/>
    </source>
</evidence>
<organism evidence="12 13">
    <name type="scientific">Viridothelium virens</name>
    <name type="common">Speckled blister lichen</name>
    <name type="synonym">Trypethelium virens</name>
    <dbReference type="NCBI Taxonomy" id="1048519"/>
    <lineage>
        <taxon>Eukaryota</taxon>
        <taxon>Fungi</taxon>
        <taxon>Dikarya</taxon>
        <taxon>Ascomycota</taxon>
        <taxon>Pezizomycotina</taxon>
        <taxon>Dothideomycetes</taxon>
        <taxon>Dothideomycetes incertae sedis</taxon>
        <taxon>Trypetheliales</taxon>
        <taxon>Trypetheliaceae</taxon>
        <taxon>Viridothelium</taxon>
    </lineage>
</organism>
<dbReference type="SFLD" id="SFLDG01168">
    <property type="entry name" value="Ferric_reductase_subgroup_(FRE"/>
    <property type="match status" value="1"/>
</dbReference>
<dbReference type="InterPro" id="IPR039261">
    <property type="entry name" value="FNR_nucleotide-bd"/>
</dbReference>
<evidence type="ECO:0000256" key="6">
    <source>
        <dbReference type="ARBA" id="ARBA00022989"/>
    </source>
</evidence>
<dbReference type="InterPro" id="IPR051410">
    <property type="entry name" value="Ferric/Cupric_Reductase"/>
</dbReference>
<dbReference type="InterPro" id="IPR017927">
    <property type="entry name" value="FAD-bd_FR_type"/>
</dbReference>
<dbReference type="PANTHER" id="PTHR32361">
    <property type="entry name" value="FERRIC/CUPRIC REDUCTASE TRANSMEMBRANE COMPONENT"/>
    <property type="match status" value="1"/>
</dbReference>
<dbReference type="InterPro" id="IPR013130">
    <property type="entry name" value="Fe3_Rdtase_TM_dom"/>
</dbReference>
<keyword evidence="13" id="KW-1185">Reference proteome</keyword>
<dbReference type="PROSITE" id="PS51384">
    <property type="entry name" value="FAD_FR"/>
    <property type="match status" value="1"/>
</dbReference>
<evidence type="ECO:0000256" key="4">
    <source>
        <dbReference type="ARBA" id="ARBA00022692"/>
    </source>
</evidence>
<dbReference type="InterPro" id="IPR013121">
    <property type="entry name" value="Fe_red_NAD-bd_6"/>
</dbReference>
<accession>A0A6A6GWV5</accession>
<evidence type="ECO:0000256" key="10">
    <source>
        <dbReference type="SAM" id="Phobius"/>
    </source>
</evidence>
<evidence type="ECO:0000256" key="2">
    <source>
        <dbReference type="ARBA" id="ARBA00006278"/>
    </source>
</evidence>
<keyword evidence="6 10" id="KW-1133">Transmembrane helix</keyword>
<evidence type="ECO:0000256" key="9">
    <source>
        <dbReference type="ARBA" id="ARBA00023136"/>
    </source>
</evidence>
<feature type="transmembrane region" description="Helical" evidence="10">
    <location>
        <begin position="93"/>
        <end position="117"/>
    </location>
</feature>
<keyword evidence="3" id="KW-0813">Transport</keyword>
<dbReference type="GO" id="GO:0006826">
    <property type="term" value="P:iron ion transport"/>
    <property type="evidence" value="ECO:0007669"/>
    <property type="project" value="TreeGrafter"/>
</dbReference>
<keyword evidence="7" id="KW-0560">Oxidoreductase</keyword>
<keyword evidence="9 10" id="KW-0472">Membrane</keyword>
<proteinExistence type="inferred from homology"/>
<keyword evidence="4 10" id="KW-0812">Transmembrane</keyword>
<reference evidence="12" key="1">
    <citation type="journal article" date="2020" name="Stud. Mycol.">
        <title>101 Dothideomycetes genomes: a test case for predicting lifestyles and emergence of pathogens.</title>
        <authorList>
            <person name="Haridas S."/>
            <person name="Albert R."/>
            <person name="Binder M."/>
            <person name="Bloem J."/>
            <person name="Labutti K."/>
            <person name="Salamov A."/>
            <person name="Andreopoulos B."/>
            <person name="Baker S."/>
            <person name="Barry K."/>
            <person name="Bills G."/>
            <person name="Bluhm B."/>
            <person name="Cannon C."/>
            <person name="Castanera R."/>
            <person name="Culley D."/>
            <person name="Daum C."/>
            <person name="Ezra D."/>
            <person name="Gonzalez J."/>
            <person name="Henrissat B."/>
            <person name="Kuo A."/>
            <person name="Liang C."/>
            <person name="Lipzen A."/>
            <person name="Lutzoni F."/>
            <person name="Magnuson J."/>
            <person name="Mondo S."/>
            <person name="Nolan M."/>
            <person name="Ohm R."/>
            <person name="Pangilinan J."/>
            <person name="Park H.-J."/>
            <person name="Ramirez L."/>
            <person name="Alfaro M."/>
            <person name="Sun H."/>
            <person name="Tritt A."/>
            <person name="Yoshinaga Y."/>
            <person name="Zwiers L.-H."/>
            <person name="Turgeon B."/>
            <person name="Goodwin S."/>
            <person name="Spatafora J."/>
            <person name="Crous P."/>
            <person name="Grigoriev I."/>
        </authorList>
    </citation>
    <scope>NUCLEOTIDE SEQUENCE</scope>
    <source>
        <strain evidence="12">Tuck. ex Michener</strain>
    </source>
</reference>
<evidence type="ECO:0000256" key="8">
    <source>
        <dbReference type="ARBA" id="ARBA00023065"/>
    </source>
</evidence>
<dbReference type="Pfam" id="PF08022">
    <property type="entry name" value="FAD_binding_8"/>
    <property type="match status" value="1"/>
</dbReference>
<dbReference type="Gene3D" id="3.40.50.80">
    <property type="entry name" value="Nucleotide-binding domain of ferredoxin-NADP reductase (FNR) module"/>
    <property type="match status" value="1"/>
</dbReference>
<dbReference type="GO" id="GO:0000293">
    <property type="term" value="F:ferric-chelate reductase activity"/>
    <property type="evidence" value="ECO:0007669"/>
    <property type="project" value="UniProtKB-ARBA"/>
</dbReference>
<protein>
    <recommendedName>
        <fullName evidence="11">FAD-binding FR-type domain-containing protein</fullName>
    </recommendedName>
</protein>
<feature type="transmembrane region" description="Helical" evidence="10">
    <location>
        <begin position="193"/>
        <end position="214"/>
    </location>
</feature>
<dbReference type="SFLD" id="SFLDS00052">
    <property type="entry name" value="Ferric_Reductase_Domain"/>
    <property type="match status" value="1"/>
</dbReference>
<comment type="subcellular location">
    <subcellularLocation>
        <location evidence="1">Membrane</location>
        <topology evidence="1">Multi-pass membrane protein</topology>
    </subcellularLocation>
</comment>
<feature type="transmembrane region" description="Helical" evidence="10">
    <location>
        <begin position="168"/>
        <end position="187"/>
    </location>
</feature>
<dbReference type="GO" id="GO:0005886">
    <property type="term" value="C:plasma membrane"/>
    <property type="evidence" value="ECO:0007669"/>
    <property type="project" value="TreeGrafter"/>
</dbReference>
<dbReference type="EMBL" id="ML991848">
    <property type="protein sequence ID" value="KAF2230071.1"/>
    <property type="molecule type" value="Genomic_DNA"/>
</dbReference>
<dbReference type="InterPro" id="IPR013112">
    <property type="entry name" value="FAD-bd_8"/>
</dbReference>
<evidence type="ECO:0000256" key="7">
    <source>
        <dbReference type="ARBA" id="ARBA00023002"/>
    </source>
</evidence>
<dbReference type="CDD" id="cd06186">
    <property type="entry name" value="NOX_Duox_like_FAD_NADP"/>
    <property type="match status" value="1"/>
</dbReference>
<dbReference type="PANTHER" id="PTHR32361:SF12">
    <property type="entry name" value="PUTATIVE (AFU_ORTHOLOGUE AFUA_1G14340)-RELATED"/>
    <property type="match status" value="1"/>
</dbReference>
<dbReference type="Pfam" id="PF01794">
    <property type="entry name" value="Ferric_reduct"/>
    <property type="match status" value="1"/>
</dbReference>
<keyword evidence="5" id="KW-0249">Electron transport</keyword>
<dbReference type="AlphaFoldDB" id="A0A6A6GWV5"/>
<comment type="similarity">
    <text evidence="2">Belongs to the ferric reductase (FRE) family.</text>
</comment>
<dbReference type="GO" id="GO:0006879">
    <property type="term" value="P:intracellular iron ion homeostasis"/>
    <property type="evidence" value="ECO:0007669"/>
    <property type="project" value="TreeGrafter"/>
</dbReference>
<dbReference type="SUPFAM" id="SSF52343">
    <property type="entry name" value="Ferredoxin reductase-like, C-terminal NADP-linked domain"/>
    <property type="match status" value="1"/>
</dbReference>
<dbReference type="Pfam" id="PF08030">
    <property type="entry name" value="NAD_binding_6"/>
    <property type="match status" value="1"/>
</dbReference>
<evidence type="ECO:0000313" key="13">
    <source>
        <dbReference type="Proteomes" id="UP000800092"/>
    </source>
</evidence>
<keyword evidence="8" id="KW-0406">Ion transport</keyword>
<feature type="domain" description="FAD-binding FR-type" evidence="11">
    <location>
        <begin position="250"/>
        <end position="424"/>
    </location>
</feature>
<evidence type="ECO:0000256" key="1">
    <source>
        <dbReference type="ARBA" id="ARBA00004141"/>
    </source>
</evidence>
<gene>
    <name evidence="12" type="ORF">EV356DRAFT_520207</name>
</gene>
<feature type="transmembrane region" description="Helical" evidence="10">
    <location>
        <begin position="54"/>
        <end position="72"/>
    </location>
</feature>
<dbReference type="OrthoDB" id="4494341at2759"/>
<name>A0A6A6GWV5_VIRVR</name>
<dbReference type="Proteomes" id="UP000800092">
    <property type="component" value="Unassembled WGS sequence"/>
</dbReference>
<evidence type="ECO:0000256" key="5">
    <source>
        <dbReference type="ARBA" id="ARBA00022982"/>
    </source>
</evidence>
<dbReference type="GO" id="GO:0015677">
    <property type="term" value="P:copper ion import"/>
    <property type="evidence" value="ECO:0007669"/>
    <property type="project" value="TreeGrafter"/>
</dbReference>
<evidence type="ECO:0000256" key="3">
    <source>
        <dbReference type="ARBA" id="ARBA00022448"/>
    </source>
</evidence>